<gene>
    <name evidence="1" type="ORF">EZS27_026398</name>
</gene>
<evidence type="ECO:0000313" key="1">
    <source>
        <dbReference type="EMBL" id="KAA6324249.1"/>
    </source>
</evidence>
<comment type="caution">
    <text evidence="1">The sequence shown here is derived from an EMBL/GenBank/DDBJ whole genome shotgun (WGS) entry which is preliminary data.</text>
</comment>
<sequence length="45" mass="5424">TLKDPYKFDFLTLTEGYKEKELEDALVTNMTLLQRVMYLFSINYK</sequence>
<name>A0A5J4QSS5_9ZZZZ</name>
<dbReference type="AlphaFoldDB" id="A0A5J4QSS5"/>
<proteinExistence type="predicted"/>
<reference evidence="1" key="1">
    <citation type="submission" date="2019-03" db="EMBL/GenBank/DDBJ databases">
        <title>Single cell metagenomics reveals metabolic interactions within the superorganism composed of flagellate Streblomastix strix and complex community of Bacteroidetes bacteria on its surface.</title>
        <authorList>
            <person name="Treitli S.C."/>
            <person name="Kolisko M."/>
            <person name="Husnik F."/>
            <person name="Keeling P."/>
            <person name="Hampl V."/>
        </authorList>
    </citation>
    <scope>NUCLEOTIDE SEQUENCE</scope>
    <source>
        <strain evidence="1">STM</strain>
    </source>
</reference>
<dbReference type="EMBL" id="SNRY01002615">
    <property type="protein sequence ID" value="KAA6324249.1"/>
    <property type="molecule type" value="Genomic_DNA"/>
</dbReference>
<protein>
    <submittedName>
        <fullName evidence="1">Uncharacterized protein</fullName>
    </submittedName>
</protein>
<feature type="non-terminal residue" evidence="1">
    <location>
        <position position="1"/>
    </location>
</feature>
<organism evidence="1">
    <name type="scientific">termite gut metagenome</name>
    <dbReference type="NCBI Taxonomy" id="433724"/>
    <lineage>
        <taxon>unclassified sequences</taxon>
        <taxon>metagenomes</taxon>
        <taxon>organismal metagenomes</taxon>
    </lineage>
</organism>
<accession>A0A5J4QSS5</accession>